<evidence type="ECO:0000313" key="4">
    <source>
        <dbReference type="Proteomes" id="UP000624183"/>
    </source>
</evidence>
<dbReference type="Proteomes" id="UP000624183">
    <property type="component" value="Unassembled WGS sequence"/>
</dbReference>
<dbReference type="SUPFAM" id="SSF52540">
    <property type="entry name" value="P-loop containing nucleoside triphosphate hydrolases"/>
    <property type="match status" value="1"/>
</dbReference>
<dbReference type="Gene3D" id="3.40.50.300">
    <property type="entry name" value="P-loop containing nucleotide triphosphate hydrolases"/>
    <property type="match status" value="1"/>
</dbReference>
<feature type="compositionally biased region" description="Polar residues" evidence="1">
    <location>
        <begin position="358"/>
        <end position="379"/>
    </location>
</feature>
<protein>
    <recommendedName>
        <fullName evidence="2">AAA+ ATPase domain-containing protein</fullName>
    </recommendedName>
</protein>
<evidence type="ECO:0000313" key="3">
    <source>
        <dbReference type="EMBL" id="GGZ51459.1"/>
    </source>
</evidence>
<gene>
    <name evidence="3" type="ORF">GCM10010328_27620</name>
</gene>
<accession>A0ABQ3BM70</accession>
<keyword evidence="4" id="KW-1185">Reference proteome</keyword>
<organism evidence="3 4">
    <name type="scientific">Streptomyces rubiginosohelvolus</name>
    <dbReference type="NCBI Taxonomy" id="67362"/>
    <lineage>
        <taxon>Bacteria</taxon>
        <taxon>Bacillati</taxon>
        <taxon>Actinomycetota</taxon>
        <taxon>Actinomycetes</taxon>
        <taxon>Kitasatosporales</taxon>
        <taxon>Streptomycetaceae</taxon>
        <taxon>Streptomyces</taxon>
    </lineage>
</organism>
<dbReference type="Pfam" id="PF13479">
    <property type="entry name" value="AAA_24"/>
    <property type="match status" value="1"/>
</dbReference>
<dbReference type="SMART" id="SM00382">
    <property type="entry name" value="AAA"/>
    <property type="match status" value="1"/>
</dbReference>
<reference evidence="4" key="1">
    <citation type="journal article" date="2019" name="Int. J. Syst. Evol. Microbiol.">
        <title>The Global Catalogue of Microorganisms (GCM) 10K type strain sequencing project: providing services to taxonomists for standard genome sequencing and annotation.</title>
        <authorList>
            <consortium name="The Broad Institute Genomics Platform"/>
            <consortium name="The Broad Institute Genome Sequencing Center for Infectious Disease"/>
            <person name="Wu L."/>
            <person name="Ma J."/>
        </authorList>
    </citation>
    <scope>NUCLEOTIDE SEQUENCE [LARGE SCALE GENOMIC DNA]</scope>
    <source>
        <strain evidence="4">JCM 4602</strain>
    </source>
</reference>
<dbReference type="EMBL" id="BMUW01000004">
    <property type="protein sequence ID" value="GGZ51459.1"/>
    <property type="molecule type" value="Genomic_DNA"/>
</dbReference>
<dbReference type="InterPro" id="IPR003593">
    <property type="entry name" value="AAA+_ATPase"/>
</dbReference>
<feature type="domain" description="AAA+ ATPase" evidence="2">
    <location>
        <begin position="14"/>
        <end position="200"/>
    </location>
</feature>
<sequence>MTTFTFTDATRETAKARIAIQGPAGCGKTKTALRLAEGLAKNGVVALADTERGSAKKYAPVPGRPDLGGHRFKHVEMNTHDPRHLIDLVRQAEEIGVEVLIIDSYSHFWNGKGGLLEIVETAGAKSGSGGTFGGWRTGNPIEQQMLDAILNFRGHLIVTMRTKGDYVIEGKKVTKVGVKAVQREGAEYEFDVVMDMIEGTATVTKTRYTPLDGLSIHHPGEEIGETILDQLGQGVDPVAAIVDAAAADELTLDAVLQLSADAARRNLRQAGVLHPESGEPTTLDVLLRERLGDVVTGLLAAESMTYDRAIELHHRAEAGGWLGVERTESQDGETATVTLGDLIKARGTALKPAPQKAPENSTPSTGSATAQPSAPSTGVVSAPQMRMMHACFAKVGLGAKDQREERLRATGLIIGRQVATANELTFDEAATLLDTLSAFGERDNPADEFAAMVQGLADQLATA</sequence>
<evidence type="ECO:0000259" key="2">
    <source>
        <dbReference type="SMART" id="SM00382"/>
    </source>
</evidence>
<proteinExistence type="predicted"/>
<feature type="region of interest" description="Disordered" evidence="1">
    <location>
        <begin position="347"/>
        <end position="381"/>
    </location>
</feature>
<dbReference type="InterPro" id="IPR027417">
    <property type="entry name" value="P-loop_NTPase"/>
</dbReference>
<evidence type="ECO:0000256" key="1">
    <source>
        <dbReference type="SAM" id="MobiDB-lite"/>
    </source>
</evidence>
<comment type="caution">
    <text evidence="3">The sequence shown here is derived from an EMBL/GenBank/DDBJ whole genome shotgun (WGS) entry which is preliminary data.</text>
</comment>
<dbReference type="CDD" id="cd02019">
    <property type="entry name" value="NK"/>
    <property type="match status" value="1"/>
</dbReference>
<name>A0ABQ3BM70_9ACTN</name>